<evidence type="ECO:0000313" key="2">
    <source>
        <dbReference type="Proteomes" id="UP000828251"/>
    </source>
</evidence>
<accession>A0A9D3V9J5</accession>
<dbReference type="Proteomes" id="UP000828251">
    <property type="component" value="Unassembled WGS sequence"/>
</dbReference>
<name>A0A9D3V9J5_9ROSI</name>
<dbReference type="EMBL" id="JAIQCV010000008">
    <property type="protein sequence ID" value="KAH1075014.1"/>
    <property type="molecule type" value="Genomic_DNA"/>
</dbReference>
<evidence type="ECO:0000313" key="1">
    <source>
        <dbReference type="EMBL" id="KAH1075014.1"/>
    </source>
</evidence>
<comment type="caution">
    <text evidence="1">The sequence shown here is derived from an EMBL/GenBank/DDBJ whole genome shotgun (WGS) entry which is preliminary data.</text>
</comment>
<organism evidence="1 2">
    <name type="scientific">Gossypium stocksii</name>
    <dbReference type="NCBI Taxonomy" id="47602"/>
    <lineage>
        <taxon>Eukaryota</taxon>
        <taxon>Viridiplantae</taxon>
        <taxon>Streptophyta</taxon>
        <taxon>Embryophyta</taxon>
        <taxon>Tracheophyta</taxon>
        <taxon>Spermatophyta</taxon>
        <taxon>Magnoliopsida</taxon>
        <taxon>eudicotyledons</taxon>
        <taxon>Gunneridae</taxon>
        <taxon>Pentapetalae</taxon>
        <taxon>rosids</taxon>
        <taxon>malvids</taxon>
        <taxon>Malvales</taxon>
        <taxon>Malvaceae</taxon>
        <taxon>Malvoideae</taxon>
        <taxon>Gossypium</taxon>
    </lineage>
</organism>
<dbReference type="AlphaFoldDB" id="A0A9D3V9J5"/>
<keyword evidence="2" id="KW-1185">Reference proteome</keyword>
<protein>
    <submittedName>
        <fullName evidence="1">Uncharacterized protein</fullName>
    </submittedName>
</protein>
<sequence>MGLLGRPVSGNHMSPLHLRPRLGLFAKEIGFRRVEFEGDSLLDGPVTIYGVVHAESLHAGQVISPQS</sequence>
<proteinExistence type="predicted"/>
<gene>
    <name evidence="1" type="ORF">J1N35_027342</name>
</gene>
<reference evidence="1 2" key="1">
    <citation type="journal article" date="2021" name="Plant Biotechnol. J.">
        <title>Multi-omics assisted identification of the key and species-specific regulatory components of drought-tolerant mechanisms in Gossypium stocksii.</title>
        <authorList>
            <person name="Yu D."/>
            <person name="Ke L."/>
            <person name="Zhang D."/>
            <person name="Wu Y."/>
            <person name="Sun Y."/>
            <person name="Mei J."/>
            <person name="Sun J."/>
            <person name="Sun Y."/>
        </authorList>
    </citation>
    <scope>NUCLEOTIDE SEQUENCE [LARGE SCALE GENOMIC DNA]</scope>
    <source>
        <strain evidence="2">cv. E1</strain>
        <tissue evidence="1">Leaf</tissue>
    </source>
</reference>